<gene>
    <name evidence="1" type="ORF">PEVE_00042590</name>
</gene>
<feature type="non-terminal residue" evidence="1">
    <location>
        <position position="1"/>
    </location>
</feature>
<evidence type="ECO:0000313" key="2">
    <source>
        <dbReference type="Proteomes" id="UP001159427"/>
    </source>
</evidence>
<name>A0ABN8PJ59_9CNID</name>
<accession>A0ABN8PJ59</accession>
<keyword evidence="2" id="KW-1185">Reference proteome</keyword>
<reference evidence="1 2" key="1">
    <citation type="submission" date="2022-05" db="EMBL/GenBank/DDBJ databases">
        <authorList>
            <consortium name="Genoscope - CEA"/>
            <person name="William W."/>
        </authorList>
    </citation>
    <scope>NUCLEOTIDE SEQUENCE [LARGE SCALE GENOMIC DNA]</scope>
</reference>
<dbReference type="EMBL" id="CALNXI010000841">
    <property type="protein sequence ID" value="CAH3142664.1"/>
    <property type="molecule type" value="Genomic_DNA"/>
</dbReference>
<proteinExistence type="predicted"/>
<comment type="caution">
    <text evidence="1">The sequence shown here is derived from an EMBL/GenBank/DDBJ whole genome shotgun (WGS) entry which is preliminary data.</text>
</comment>
<sequence>PDGYHCGCTSGYQCQRYWGNYYWGKCVKPQCSSDSNCYKTHCCSGGQCKLKKRAGQYCPANGADKYHCGCTSGFECRRYRGNRYWGKCACSGDSSCAKTHCCSGGLCKPRKKAGEYCPLKGADIYHCGCIQGYQCTAANVGNYWGKCTKVVPPTEEPGSGSGEVE</sequence>
<organism evidence="1 2">
    <name type="scientific">Porites evermanni</name>
    <dbReference type="NCBI Taxonomy" id="104178"/>
    <lineage>
        <taxon>Eukaryota</taxon>
        <taxon>Metazoa</taxon>
        <taxon>Cnidaria</taxon>
        <taxon>Anthozoa</taxon>
        <taxon>Hexacorallia</taxon>
        <taxon>Scleractinia</taxon>
        <taxon>Fungiina</taxon>
        <taxon>Poritidae</taxon>
        <taxon>Porites</taxon>
    </lineage>
</organism>
<dbReference type="Proteomes" id="UP001159427">
    <property type="component" value="Unassembled WGS sequence"/>
</dbReference>
<protein>
    <submittedName>
        <fullName evidence="1">Uncharacterized protein</fullName>
    </submittedName>
</protein>
<evidence type="ECO:0000313" key="1">
    <source>
        <dbReference type="EMBL" id="CAH3142664.1"/>
    </source>
</evidence>